<dbReference type="PROSITE" id="PS51166">
    <property type="entry name" value="CBM20"/>
    <property type="match status" value="1"/>
</dbReference>
<sequence>MHTLTRGTMSACLFFKMECDEAREDERVMVIGNPPELGMWDPVGGVVLEPDLASGGRPFWVSARVDFDLRGWTDLHFRFVIARMDAPIISGWEPGPGNGLREMRVCEGQCSEVSGSWEKAGWLHCRLMHSFFMDCDRQAEPGKSEEWGGQKQQSEMESSTESVCHEGKGVGEAKSPGAPLQSPDPLSTPLVYLQLGGSPTDVPPPPPSITPPPASLQQTHANPADRGTKPLFPLGLTAFAQTDVPTHPYTQNNPSTHERAIMQYNGGAETARRFAEVAPSFLALLSLKRPRDCDTCLHPDSDPFQHAIERLSEKKRDGVSVPISREGQEQKGARRAGVRRFASTGEYAVSARSVGVQAFASTGGSVEGARSAGVQAFASMGEYAPSARIAGVQAFASMGEDAVSARSAGERVFASTGGSVASARSAGVQAFASMGGSVASARSAGVQVFANTGDSVASARSAGVQVFASTGGCVAGARSAGVLVFASTGGCVAGARSAGVLAFASTGEGAPDVRSAASEELLRIPPLA</sequence>
<feature type="region of interest" description="Disordered" evidence="1">
    <location>
        <begin position="315"/>
        <end position="336"/>
    </location>
</feature>
<evidence type="ECO:0000313" key="3">
    <source>
        <dbReference type="EMBL" id="CEM54219.1"/>
    </source>
</evidence>
<organism evidence="3">
    <name type="scientific">Chromera velia CCMP2878</name>
    <dbReference type="NCBI Taxonomy" id="1169474"/>
    <lineage>
        <taxon>Eukaryota</taxon>
        <taxon>Sar</taxon>
        <taxon>Alveolata</taxon>
        <taxon>Colpodellida</taxon>
        <taxon>Chromeraceae</taxon>
        <taxon>Chromera</taxon>
    </lineage>
</organism>
<evidence type="ECO:0000259" key="2">
    <source>
        <dbReference type="PROSITE" id="PS51166"/>
    </source>
</evidence>
<gene>
    <name evidence="3" type="ORF">Cvel_12597</name>
</gene>
<feature type="compositionally biased region" description="Basic and acidic residues" evidence="1">
    <location>
        <begin position="139"/>
        <end position="148"/>
    </location>
</feature>
<protein>
    <recommendedName>
        <fullName evidence="2">CBM20 domain-containing protein</fullName>
    </recommendedName>
</protein>
<dbReference type="Pfam" id="PF00686">
    <property type="entry name" value="CBM_20"/>
    <property type="match status" value="1"/>
</dbReference>
<dbReference type="SUPFAM" id="SSF49452">
    <property type="entry name" value="Starch-binding domain-like"/>
    <property type="match status" value="1"/>
</dbReference>
<evidence type="ECO:0000256" key="1">
    <source>
        <dbReference type="SAM" id="MobiDB-lite"/>
    </source>
</evidence>
<feature type="domain" description="CBM20" evidence="2">
    <location>
        <begin position="5"/>
        <end position="119"/>
    </location>
</feature>
<dbReference type="GO" id="GO:2001070">
    <property type="term" value="F:starch binding"/>
    <property type="evidence" value="ECO:0007669"/>
    <property type="project" value="InterPro"/>
</dbReference>
<dbReference type="InterPro" id="IPR013784">
    <property type="entry name" value="Carb-bd-like_fold"/>
</dbReference>
<name>A0A0G4IAL9_9ALVE</name>
<feature type="region of interest" description="Disordered" evidence="1">
    <location>
        <begin position="139"/>
        <end position="222"/>
    </location>
</feature>
<dbReference type="Gene3D" id="2.60.40.10">
    <property type="entry name" value="Immunoglobulins"/>
    <property type="match status" value="1"/>
</dbReference>
<dbReference type="VEuPathDB" id="CryptoDB:Cvel_12597"/>
<reference evidence="3" key="1">
    <citation type="submission" date="2014-11" db="EMBL/GenBank/DDBJ databases">
        <authorList>
            <person name="Otto D Thomas"/>
            <person name="Naeem Raeece"/>
        </authorList>
    </citation>
    <scope>NUCLEOTIDE SEQUENCE</scope>
</reference>
<accession>A0A0G4IAL9</accession>
<dbReference type="InterPro" id="IPR013783">
    <property type="entry name" value="Ig-like_fold"/>
</dbReference>
<feature type="compositionally biased region" description="Polar residues" evidence="1">
    <location>
        <begin position="150"/>
        <end position="162"/>
    </location>
</feature>
<dbReference type="EMBL" id="CDMZ01005767">
    <property type="protein sequence ID" value="CEM54219.1"/>
    <property type="molecule type" value="Genomic_DNA"/>
</dbReference>
<dbReference type="InterPro" id="IPR002044">
    <property type="entry name" value="CBM20"/>
</dbReference>
<proteinExistence type="predicted"/>
<dbReference type="AlphaFoldDB" id="A0A0G4IAL9"/>
<dbReference type="PhylomeDB" id="A0A0G4IAL9"/>
<feature type="compositionally biased region" description="Pro residues" evidence="1">
    <location>
        <begin position="201"/>
        <end position="214"/>
    </location>
</feature>